<keyword evidence="1" id="KW-0812">Transmembrane</keyword>
<reference evidence="2 4" key="1">
    <citation type="journal article" date="2016" name="Mol. Biol. Evol.">
        <title>Comparative Genomics of Early-Diverging Mushroom-Forming Fungi Provides Insights into the Origins of Lignocellulose Decay Capabilities.</title>
        <authorList>
            <person name="Nagy L.G."/>
            <person name="Riley R."/>
            <person name="Tritt A."/>
            <person name="Adam C."/>
            <person name="Daum C."/>
            <person name="Floudas D."/>
            <person name="Sun H."/>
            <person name="Yadav J.S."/>
            <person name="Pangilinan J."/>
            <person name="Larsson K.H."/>
            <person name="Matsuura K."/>
            <person name="Barry K."/>
            <person name="Labutti K."/>
            <person name="Kuo R."/>
            <person name="Ohm R.A."/>
            <person name="Bhattacharya S.S."/>
            <person name="Shirouzu T."/>
            <person name="Yoshinaga Y."/>
            <person name="Martin F.M."/>
            <person name="Grigoriev I.V."/>
            <person name="Hibbett D.S."/>
        </authorList>
    </citation>
    <scope>NUCLEOTIDE SEQUENCE [LARGE SCALE GENOMIC DNA]</scope>
    <source>
        <strain evidence="2 4">HHB12733</strain>
    </source>
</reference>
<keyword evidence="1" id="KW-0472">Membrane</keyword>
<proteinExistence type="predicted"/>
<evidence type="ECO:0000313" key="3">
    <source>
        <dbReference type="EMBL" id="KZT53011.1"/>
    </source>
</evidence>
<keyword evidence="4" id="KW-1185">Reference proteome</keyword>
<keyword evidence="1" id="KW-1133">Transmembrane helix</keyword>
<name>A0A165CD19_9BASI</name>
<accession>A0A165CD19</accession>
<evidence type="ECO:0000313" key="4">
    <source>
        <dbReference type="Proteomes" id="UP000076842"/>
    </source>
</evidence>
<dbReference type="Proteomes" id="UP000076842">
    <property type="component" value="Unassembled WGS sequence"/>
</dbReference>
<feature type="transmembrane region" description="Helical" evidence="1">
    <location>
        <begin position="167"/>
        <end position="189"/>
    </location>
</feature>
<dbReference type="EMBL" id="KV424158">
    <property type="protein sequence ID" value="KZT50604.1"/>
    <property type="molecule type" value="Genomic_DNA"/>
</dbReference>
<feature type="transmembrane region" description="Helical" evidence="1">
    <location>
        <begin position="126"/>
        <end position="147"/>
    </location>
</feature>
<dbReference type="AlphaFoldDB" id="A0A165CD19"/>
<gene>
    <name evidence="3" type="ORF">CALCODRAFT_511723</name>
    <name evidence="2" type="ORF">CALCODRAFT_513204</name>
</gene>
<evidence type="ECO:0000313" key="2">
    <source>
        <dbReference type="EMBL" id="KZT50604.1"/>
    </source>
</evidence>
<evidence type="ECO:0000256" key="1">
    <source>
        <dbReference type="SAM" id="Phobius"/>
    </source>
</evidence>
<sequence>MWNARGDGDAHGVERSIGESIGLSGPRSFTFAEGQEADGIASVEADGFASADRDRVPPPYVPSQVYESHPIYDLKTTSITMSEGSQNPRVSDLPTLLLYEQYTPEAVGANCGWWIAQIVVYGPSQLLIWLWAVMCALAMVARTLGVFCARLDAECRRLMNDPVYGRPFGIFVSLLVLGLGITVLVLALLSKAHMSTALAQSITIDPGVNSSTMSYTIVTTASVLPSMGMA</sequence>
<evidence type="ECO:0008006" key="5">
    <source>
        <dbReference type="Google" id="ProtNLM"/>
    </source>
</evidence>
<organism evidence="2 4">
    <name type="scientific">Calocera cornea HHB12733</name>
    <dbReference type="NCBI Taxonomy" id="1353952"/>
    <lineage>
        <taxon>Eukaryota</taxon>
        <taxon>Fungi</taxon>
        <taxon>Dikarya</taxon>
        <taxon>Basidiomycota</taxon>
        <taxon>Agaricomycotina</taxon>
        <taxon>Dacrymycetes</taxon>
        <taxon>Dacrymycetales</taxon>
        <taxon>Dacrymycetaceae</taxon>
        <taxon>Calocera</taxon>
    </lineage>
</organism>
<protein>
    <recommendedName>
        <fullName evidence="5">Transmembrane protein</fullName>
    </recommendedName>
</protein>
<dbReference type="EMBL" id="KV424049">
    <property type="protein sequence ID" value="KZT53011.1"/>
    <property type="molecule type" value="Genomic_DNA"/>
</dbReference>